<name>A6LNP4_THEM4</name>
<dbReference type="Gene3D" id="3.40.190.10">
    <property type="entry name" value="Periplasmic binding protein-like II"/>
    <property type="match status" value="1"/>
</dbReference>
<evidence type="ECO:0008006" key="3">
    <source>
        <dbReference type="Google" id="ProtNLM"/>
    </source>
</evidence>
<dbReference type="Pfam" id="PF01547">
    <property type="entry name" value="SBP_bac_1"/>
    <property type="match status" value="1"/>
</dbReference>
<evidence type="ECO:0000313" key="1">
    <source>
        <dbReference type="EMBL" id="ABR31545.1"/>
    </source>
</evidence>
<dbReference type="eggNOG" id="COG1653">
    <property type="taxonomic scope" value="Bacteria"/>
</dbReference>
<dbReference type="STRING" id="391009.Tmel_1706"/>
<dbReference type="SUPFAM" id="SSF53850">
    <property type="entry name" value="Periplasmic binding protein-like II"/>
    <property type="match status" value="1"/>
</dbReference>
<dbReference type="HOGENOM" id="CLU_2208816_0_0_0"/>
<sequence>MRKVLIALFILTIVFAFSVETLVVTSRLWTPPTEKEFIINEIIKPFEEMYNVKVVFQTMDDESILKQVAVQEQTGKITTDVVIVYASKMPEWVEKGYVVDLTPYVSK</sequence>
<reference evidence="1 2" key="1">
    <citation type="submission" date="2007-05" db="EMBL/GenBank/DDBJ databases">
        <title>Complete sequence of Thermosipho melanesiensis BI429.</title>
        <authorList>
            <consortium name="US DOE Joint Genome Institute"/>
            <person name="Copeland A."/>
            <person name="Lucas S."/>
            <person name="Lapidus A."/>
            <person name="Barry K."/>
            <person name="Glavina del Rio T."/>
            <person name="Dalin E."/>
            <person name="Tice H."/>
            <person name="Pitluck S."/>
            <person name="Chertkov O."/>
            <person name="Brettin T."/>
            <person name="Bruce D."/>
            <person name="Detter J.C."/>
            <person name="Han C."/>
            <person name="Schmutz J."/>
            <person name="Larimer F."/>
            <person name="Land M."/>
            <person name="Hauser L."/>
            <person name="Kyrpides N."/>
            <person name="Mikhailova N."/>
            <person name="Nelson K."/>
            <person name="Gogarten J.P."/>
            <person name="Noll K."/>
            <person name="Richardson P."/>
        </authorList>
    </citation>
    <scope>NUCLEOTIDE SEQUENCE [LARGE SCALE GENOMIC DNA]</scope>
    <source>
        <strain evidence="2">DSM 12029 / CIP 104789 / BI429</strain>
    </source>
</reference>
<dbReference type="KEGG" id="tme:Tmel_1706"/>
<dbReference type="InterPro" id="IPR006059">
    <property type="entry name" value="SBP"/>
</dbReference>
<organism evidence="1 2">
    <name type="scientific">Thermosipho melanesiensis (strain DSM 12029 / CIP 104789 / BI429)</name>
    <dbReference type="NCBI Taxonomy" id="391009"/>
    <lineage>
        <taxon>Bacteria</taxon>
        <taxon>Thermotogati</taxon>
        <taxon>Thermotogota</taxon>
        <taxon>Thermotogae</taxon>
        <taxon>Thermotogales</taxon>
        <taxon>Fervidobacteriaceae</taxon>
        <taxon>Thermosipho</taxon>
    </lineage>
</organism>
<evidence type="ECO:0000313" key="2">
    <source>
        <dbReference type="Proteomes" id="UP000001110"/>
    </source>
</evidence>
<accession>A6LNP4</accession>
<proteinExistence type="predicted"/>
<dbReference type="EMBL" id="CP000716">
    <property type="protein sequence ID" value="ABR31545.1"/>
    <property type="molecule type" value="Genomic_DNA"/>
</dbReference>
<dbReference type="Proteomes" id="UP000001110">
    <property type="component" value="Chromosome"/>
</dbReference>
<dbReference type="AlphaFoldDB" id="A6LNP4"/>
<gene>
    <name evidence="1" type="ordered locus">Tmel_1706</name>
</gene>
<protein>
    <recommendedName>
        <fullName evidence="3">Extracellular solute-binding protein, family 1</fullName>
    </recommendedName>
</protein>
<reference evidence="1 2" key="2">
    <citation type="journal article" date="2009" name="Proc. Natl. Acad. Sci. U.S.A.">
        <title>On the chimeric nature, thermophilic origin, and phylogenetic placement of the Thermotogales.</title>
        <authorList>
            <person name="Zhaxybayeva O."/>
            <person name="Swithers K.S."/>
            <person name="Lapierre P."/>
            <person name="Fournier G.P."/>
            <person name="Bickhart D.M."/>
            <person name="DeBoy R.T."/>
            <person name="Nelson K.E."/>
            <person name="Nesbo C.L."/>
            <person name="Doolittle W.F."/>
            <person name="Gogarten J.P."/>
            <person name="Noll K.M."/>
        </authorList>
    </citation>
    <scope>NUCLEOTIDE SEQUENCE [LARGE SCALE GENOMIC DNA]</scope>
    <source>
        <strain evidence="2">DSM 12029 / CIP 104789 / BI429</strain>
    </source>
</reference>